<keyword evidence="2" id="KW-1185">Reference proteome</keyword>
<comment type="caution">
    <text evidence="1">The sequence shown here is derived from an EMBL/GenBank/DDBJ whole genome shotgun (WGS) entry which is preliminary data.</text>
</comment>
<gene>
    <name evidence="1" type="ORF">HanXRQr2_Chr01g0005651</name>
</gene>
<evidence type="ECO:0000313" key="1">
    <source>
        <dbReference type="EMBL" id="KAF5820744.1"/>
    </source>
</evidence>
<reference evidence="1" key="1">
    <citation type="journal article" date="2017" name="Nature">
        <title>The sunflower genome provides insights into oil metabolism, flowering and Asterid evolution.</title>
        <authorList>
            <person name="Badouin H."/>
            <person name="Gouzy J."/>
            <person name="Grassa C.J."/>
            <person name="Murat F."/>
            <person name="Staton S.E."/>
            <person name="Cottret L."/>
            <person name="Lelandais-Briere C."/>
            <person name="Owens G.L."/>
            <person name="Carrere S."/>
            <person name="Mayjonade B."/>
            <person name="Legrand L."/>
            <person name="Gill N."/>
            <person name="Kane N.C."/>
            <person name="Bowers J.E."/>
            <person name="Hubner S."/>
            <person name="Bellec A."/>
            <person name="Berard A."/>
            <person name="Berges H."/>
            <person name="Blanchet N."/>
            <person name="Boniface M.C."/>
            <person name="Brunel D."/>
            <person name="Catrice O."/>
            <person name="Chaidir N."/>
            <person name="Claudel C."/>
            <person name="Donnadieu C."/>
            <person name="Faraut T."/>
            <person name="Fievet G."/>
            <person name="Helmstetter N."/>
            <person name="King M."/>
            <person name="Knapp S.J."/>
            <person name="Lai Z."/>
            <person name="Le Paslier M.C."/>
            <person name="Lippi Y."/>
            <person name="Lorenzon L."/>
            <person name="Mandel J.R."/>
            <person name="Marage G."/>
            <person name="Marchand G."/>
            <person name="Marquand E."/>
            <person name="Bret-Mestries E."/>
            <person name="Morien E."/>
            <person name="Nambeesan S."/>
            <person name="Nguyen T."/>
            <person name="Pegot-Espagnet P."/>
            <person name="Pouilly N."/>
            <person name="Raftis F."/>
            <person name="Sallet E."/>
            <person name="Schiex T."/>
            <person name="Thomas J."/>
            <person name="Vandecasteele C."/>
            <person name="Vares D."/>
            <person name="Vear F."/>
            <person name="Vautrin S."/>
            <person name="Crespi M."/>
            <person name="Mangin B."/>
            <person name="Burke J.M."/>
            <person name="Salse J."/>
            <person name="Munos S."/>
            <person name="Vincourt P."/>
            <person name="Rieseberg L.H."/>
            <person name="Langlade N.B."/>
        </authorList>
    </citation>
    <scope>NUCLEOTIDE SEQUENCE</scope>
    <source>
        <tissue evidence="1">Leaves</tissue>
    </source>
</reference>
<dbReference type="AlphaFoldDB" id="A0A9K3P1V6"/>
<accession>A0A9K3P1V6</accession>
<dbReference type="Gramene" id="mRNA:HanXRQr2_Chr01g0005651">
    <property type="protein sequence ID" value="mRNA:HanXRQr2_Chr01g0005651"/>
    <property type="gene ID" value="HanXRQr2_Chr01g0005651"/>
</dbReference>
<name>A0A9K3P1V6_HELAN</name>
<sequence>MSIAFRVAIAEPKLCPVIVKLISSFLYCSTSLFTSYLIPCTSFIVRRTRIFSSVD</sequence>
<dbReference type="EMBL" id="MNCJ02000316">
    <property type="protein sequence ID" value="KAF5820744.1"/>
    <property type="molecule type" value="Genomic_DNA"/>
</dbReference>
<dbReference type="Proteomes" id="UP000215914">
    <property type="component" value="Unassembled WGS sequence"/>
</dbReference>
<organism evidence="1 2">
    <name type="scientific">Helianthus annuus</name>
    <name type="common">Common sunflower</name>
    <dbReference type="NCBI Taxonomy" id="4232"/>
    <lineage>
        <taxon>Eukaryota</taxon>
        <taxon>Viridiplantae</taxon>
        <taxon>Streptophyta</taxon>
        <taxon>Embryophyta</taxon>
        <taxon>Tracheophyta</taxon>
        <taxon>Spermatophyta</taxon>
        <taxon>Magnoliopsida</taxon>
        <taxon>eudicotyledons</taxon>
        <taxon>Gunneridae</taxon>
        <taxon>Pentapetalae</taxon>
        <taxon>asterids</taxon>
        <taxon>campanulids</taxon>
        <taxon>Asterales</taxon>
        <taxon>Asteraceae</taxon>
        <taxon>Asteroideae</taxon>
        <taxon>Heliantheae alliance</taxon>
        <taxon>Heliantheae</taxon>
        <taxon>Helianthus</taxon>
    </lineage>
</organism>
<reference evidence="1" key="2">
    <citation type="submission" date="2020-06" db="EMBL/GenBank/DDBJ databases">
        <title>Helianthus annuus Genome sequencing and assembly Release 2.</title>
        <authorList>
            <person name="Gouzy J."/>
            <person name="Langlade N."/>
            <person name="Munos S."/>
        </authorList>
    </citation>
    <scope>NUCLEOTIDE SEQUENCE</scope>
    <source>
        <tissue evidence="1">Leaves</tissue>
    </source>
</reference>
<evidence type="ECO:0000313" key="2">
    <source>
        <dbReference type="Proteomes" id="UP000215914"/>
    </source>
</evidence>
<proteinExistence type="predicted"/>
<protein>
    <submittedName>
        <fullName evidence="1">Uncharacterized protein</fullName>
    </submittedName>
</protein>